<accession>A0ABQ7FV33</accession>
<dbReference type="Proteomes" id="UP000815325">
    <property type="component" value="Unassembled WGS sequence"/>
</dbReference>
<evidence type="ECO:0000313" key="1">
    <source>
        <dbReference type="EMBL" id="KAF5826193.1"/>
    </source>
</evidence>
<evidence type="ECO:0000313" key="2">
    <source>
        <dbReference type="Proteomes" id="UP000815325"/>
    </source>
</evidence>
<gene>
    <name evidence="1" type="ORF">DUNSADRAFT_4240</name>
</gene>
<evidence type="ECO:0008006" key="3">
    <source>
        <dbReference type="Google" id="ProtNLM"/>
    </source>
</evidence>
<name>A0ABQ7FV33_DUNSA</name>
<sequence length="70" mass="7795">MHIAPHAHTCALSAQQRTRPTCTCALKIPRHDSTMPEFRMPPRQAPFFRCNRAAVGPSPASGGKYPRQPR</sequence>
<reference evidence="1" key="1">
    <citation type="submission" date="2017-08" db="EMBL/GenBank/DDBJ databases">
        <authorList>
            <person name="Polle J.E."/>
            <person name="Barry K."/>
            <person name="Cushman J."/>
            <person name="Schmutz J."/>
            <person name="Tran D."/>
            <person name="Hathwaick L.T."/>
            <person name="Yim W.C."/>
            <person name="Jenkins J."/>
            <person name="Mckie-Krisberg Z.M."/>
            <person name="Prochnik S."/>
            <person name="Lindquist E."/>
            <person name="Dockter R.B."/>
            <person name="Adam C."/>
            <person name="Molina H."/>
            <person name="Bunkerborg J."/>
            <person name="Jin E."/>
            <person name="Buchheim M."/>
            <person name="Magnuson J."/>
        </authorList>
    </citation>
    <scope>NUCLEOTIDE SEQUENCE</scope>
    <source>
        <strain evidence="1">CCAP 19/18</strain>
    </source>
</reference>
<dbReference type="EMBL" id="MU071206">
    <property type="protein sequence ID" value="KAF5826193.1"/>
    <property type="molecule type" value="Genomic_DNA"/>
</dbReference>
<protein>
    <recommendedName>
        <fullName evidence="3">Encoded protein</fullName>
    </recommendedName>
</protein>
<keyword evidence="2" id="KW-1185">Reference proteome</keyword>
<comment type="caution">
    <text evidence="1">The sequence shown here is derived from an EMBL/GenBank/DDBJ whole genome shotgun (WGS) entry which is preliminary data.</text>
</comment>
<proteinExistence type="predicted"/>
<organism evidence="1 2">
    <name type="scientific">Dunaliella salina</name>
    <name type="common">Green alga</name>
    <name type="synonym">Protococcus salinus</name>
    <dbReference type="NCBI Taxonomy" id="3046"/>
    <lineage>
        <taxon>Eukaryota</taxon>
        <taxon>Viridiplantae</taxon>
        <taxon>Chlorophyta</taxon>
        <taxon>core chlorophytes</taxon>
        <taxon>Chlorophyceae</taxon>
        <taxon>CS clade</taxon>
        <taxon>Chlamydomonadales</taxon>
        <taxon>Dunaliellaceae</taxon>
        <taxon>Dunaliella</taxon>
    </lineage>
</organism>